<reference evidence="7 8" key="1">
    <citation type="submission" date="2021-02" db="EMBL/GenBank/DDBJ databases">
        <title>A novel species of genus Amphritea isolated from a fishpond in China.</title>
        <authorList>
            <person name="Lu H."/>
        </authorList>
    </citation>
    <scope>NUCLEOTIDE SEQUENCE [LARGE SCALE GENOMIC DNA]</scope>
    <source>
        <strain evidence="7 8">RP18W</strain>
    </source>
</reference>
<evidence type="ECO:0000313" key="8">
    <source>
        <dbReference type="Proteomes" id="UP000760472"/>
    </source>
</evidence>
<dbReference type="RefSeq" id="WP_205214241.1">
    <property type="nucleotide sequence ID" value="NZ_JAFFZP010000036.1"/>
</dbReference>
<sequence>MVINSNEIKILFFIHIPKTAGTSFRKAAEDYYGLEHVCYDYAPHSRETSAIVIQNVYEKKDHFSFLNKLNENSIEFLSGHVNANKYIDILGARNSVVFMRDPIQRVLSEYNHFVRNFGYEDDFKSFYTKPPFINRLKRMLSGVPIQAIGFVGLTENYSDSLNQINARYATKIPNLELNKGRSQTSTPYELDPEDLQVLENLNQEDIELYRQCVELFDQRAVLWQSGKPYVHATLQQVSHKSLSGWAWWDISDESVVVEVLVEDRVLGEAEAKDLRPGILRLGLPRLGYVGFHFQYPDELPTGTKLTCRVKETGQVIGNVVLNDAVS</sequence>
<dbReference type="Proteomes" id="UP000760472">
    <property type="component" value="Unassembled WGS sequence"/>
</dbReference>
<evidence type="ECO:0000313" key="7">
    <source>
        <dbReference type="EMBL" id="MBN0989287.1"/>
    </source>
</evidence>
<name>A0ABS2WD48_9GAMM</name>
<keyword evidence="4" id="KW-1133">Transmembrane helix</keyword>
<dbReference type="Gene3D" id="3.40.50.300">
    <property type="entry name" value="P-loop containing nucleotide triphosphate hydrolases"/>
    <property type="match status" value="2"/>
</dbReference>
<dbReference type="InterPro" id="IPR010635">
    <property type="entry name" value="Heparan_SO4-6-sulfoTrfase"/>
</dbReference>
<dbReference type="PANTHER" id="PTHR12812:SF0">
    <property type="entry name" value="HEPARAN-SULFATE 6-O-SULFOTRANSFERASE"/>
    <property type="match status" value="1"/>
</dbReference>
<keyword evidence="2" id="KW-0808">Transferase</keyword>
<keyword evidence="3" id="KW-0812">Transmembrane</keyword>
<dbReference type="EMBL" id="JAFFZP010000036">
    <property type="protein sequence ID" value="MBN0989287.1"/>
    <property type="molecule type" value="Genomic_DNA"/>
</dbReference>
<evidence type="ECO:0000256" key="2">
    <source>
        <dbReference type="ARBA" id="ARBA00022679"/>
    </source>
</evidence>
<evidence type="ECO:0000256" key="4">
    <source>
        <dbReference type="ARBA" id="ARBA00022989"/>
    </source>
</evidence>
<comment type="caution">
    <text evidence="7">The sequence shown here is derived from an EMBL/GenBank/DDBJ whole genome shotgun (WGS) entry which is preliminary data.</text>
</comment>
<proteinExistence type="predicted"/>
<accession>A0ABS2WD48</accession>
<evidence type="ECO:0000256" key="1">
    <source>
        <dbReference type="ARBA" id="ARBA00004167"/>
    </source>
</evidence>
<organism evidence="7 8">
    <name type="scientific">Amphritea pacifica</name>
    <dbReference type="NCBI Taxonomy" id="2811233"/>
    <lineage>
        <taxon>Bacteria</taxon>
        <taxon>Pseudomonadati</taxon>
        <taxon>Pseudomonadota</taxon>
        <taxon>Gammaproteobacteria</taxon>
        <taxon>Oceanospirillales</taxon>
        <taxon>Oceanospirillaceae</taxon>
        <taxon>Amphritea</taxon>
    </lineage>
</organism>
<gene>
    <name evidence="7" type="ORF">JW498_18100</name>
</gene>
<dbReference type="PANTHER" id="PTHR12812">
    <property type="entry name" value="HEPARAN SULFATE 6-O-SULFOTRANSFERASE 3"/>
    <property type="match status" value="1"/>
</dbReference>
<evidence type="ECO:0000256" key="6">
    <source>
        <dbReference type="ARBA" id="ARBA00023180"/>
    </source>
</evidence>
<evidence type="ECO:0000256" key="5">
    <source>
        <dbReference type="ARBA" id="ARBA00023136"/>
    </source>
</evidence>
<evidence type="ECO:0000256" key="3">
    <source>
        <dbReference type="ARBA" id="ARBA00022692"/>
    </source>
</evidence>
<comment type="subcellular location">
    <subcellularLocation>
        <location evidence="1">Membrane</location>
        <topology evidence="1">Single-pass membrane protein</topology>
    </subcellularLocation>
</comment>
<dbReference type="InterPro" id="IPR027417">
    <property type="entry name" value="P-loop_NTPase"/>
</dbReference>
<dbReference type="InterPro" id="IPR005331">
    <property type="entry name" value="Sulfotransferase"/>
</dbReference>
<keyword evidence="8" id="KW-1185">Reference proteome</keyword>
<dbReference type="Pfam" id="PF03567">
    <property type="entry name" value="Sulfotransfer_2"/>
    <property type="match status" value="1"/>
</dbReference>
<keyword evidence="6" id="KW-0325">Glycoprotein</keyword>
<protein>
    <submittedName>
        <fullName evidence="7">Sulfotransferase family 2 domain-containing protein</fullName>
    </submittedName>
</protein>
<keyword evidence="5" id="KW-0472">Membrane</keyword>